<feature type="transmembrane region" description="Helical" evidence="2">
    <location>
        <begin position="175"/>
        <end position="195"/>
    </location>
</feature>
<proteinExistence type="predicted"/>
<keyword evidence="2" id="KW-0812">Transmembrane</keyword>
<dbReference type="Pfam" id="PF14015">
    <property type="entry name" value="DUF4231"/>
    <property type="match status" value="1"/>
</dbReference>
<feature type="transmembrane region" description="Helical" evidence="2">
    <location>
        <begin position="67"/>
        <end position="87"/>
    </location>
</feature>
<comment type="caution">
    <text evidence="3">The sequence shown here is derived from an EMBL/GenBank/DDBJ whole genome shotgun (WGS) entry which is preliminary data.</text>
</comment>
<name>A0ABN0YNR2_9ACTN</name>
<evidence type="ECO:0000256" key="2">
    <source>
        <dbReference type="SAM" id="Phobius"/>
    </source>
</evidence>
<reference evidence="3 4" key="1">
    <citation type="journal article" date="2019" name="Int. J. Syst. Evol. Microbiol.">
        <title>The Global Catalogue of Microorganisms (GCM) 10K type strain sequencing project: providing services to taxonomists for standard genome sequencing and annotation.</title>
        <authorList>
            <consortium name="The Broad Institute Genomics Platform"/>
            <consortium name="The Broad Institute Genome Sequencing Center for Infectious Disease"/>
            <person name="Wu L."/>
            <person name="Ma J."/>
        </authorList>
    </citation>
    <scope>NUCLEOTIDE SEQUENCE [LARGE SCALE GENOMIC DNA]</scope>
    <source>
        <strain evidence="3 4">JCM 4788</strain>
    </source>
</reference>
<sequence>MSDESNLLEIDEKIVDLESDVKTIIFNKRLAKIALATCSPLILGGTIAGNCLIDFSHPGAGRIGLNLAGILLFTIPTLAALISWWGLRGDLHAKQNDLTKQHLRRRSLLRGPEQGPGGPRPFQEYRDAIPSLRDEYRQGAERYRKRHNTFQLTVIAGSILTSVATTAAAQQRELSWAAVSLSAIVSIAAGIIAYFKFRERSLNLQQTADSIDLELQAFALGIRRYRGLSSEEAAISFAEEIERLKEEQRKKELQLEQPPEASQQGGAQRQ</sequence>
<evidence type="ECO:0008006" key="5">
    <source>
        <dbReference type="Google" id="ProtNLM"/>
    </source>
</evidence>
<dbReference type="InterPro" id="IPR025325">
    <property type="entry name" value="DUF4231"/>
</dbReference>
<feature type="transmembrane region" description="Helical" evidence="2">
    <location>
        <begin position="33"/>
        <end position="55"/>
    </location>
</feature>
<evidence type="ECO:0000256" key="1">
    <source>
        <dbReference type="SAM" id="MobiDB-lite"/>
    </source>
</evidence>
<feature type="compositionally biased region" description="Polar residues" evidence="1">
    <location>
        <begin position="260"/>
        <end position="270"/>
    </location>
</feature>
<dbReference type="Proteomes" id="UP001500879">
    <property type="component" value="Unassembled WGS sequence"/>
</dbReference>
<dbReference type="NCBIfam" id="NF033634">
    <property type="entry name" value="SLATT_1"/>
    <property type="match status" value="1"/>
</dbReference>
<dbReference type="RefSeq" id="WP_344023151.1">
    <property type="nucleotide sequence ID" value="NZ_BAAABX010000025.1"/>
</dbReference>
<evidence type="ECO:0000313" key="4">
    <source>
        <dbReference type="Proteomes" id="UP001500879"/>
    </source>
</evidence>
<protein>
    <recommendedName>
        <fullName evidence="5">DUF4231 domain-containing protein</fullName>
    </recommendedName>
</protein>
<keyword evidence="2" id="KW-0472">Membrane</keyword>
<organism evidence="3 4">
    <name type="scientific">Streptomyces luteireticuli</name>
    <dbReference type="NCBI Taxonomy" id="173858"/>
    <lineage>
        <taxon>Bacteria</taxon>
        <taxon>Bacillati</taxon>
        <taxon>Actinomycetota</taxon>
        <taxon>Actinomycetes</taxon>
        <taxon>Kitasatosporales</taxon>
        <taxon>Streptomycetaceae</taxon>
        <taxon>Streptomyces</taxon>
    </lineage>
</organism>
<gene>
    <name evidence="3" type="ORF">GCM10010357_24670</name>
</gene>
<dbReference type="EMBL" id="BAAABX010000025">
    <property type="protein sequence ID" value="GAA0402713.1"/>
    <property type="molecule type" value="Genomic_DNA"/>
</dbReference>
<keyword evidence="2" id="KW-1133">Transmembrane helix</keyword>
<evidence type="ECO:0000313" key="3">
    <source>
        <dbReference type="EMBL" id="GAA0402713.1"/>
    </source>
</evidence>
<feature type="region of interest" description="Disordered" evidence="1">
    <location>
        <begin position="104"/>
        <end position="125"/>
    </location>
</feature>
<accession>A0ABN0YNR2</accession>
<keyword evidence="4" id="KW-1185">Reference proteome</keyword>
<feature type="transmembrane region" description="Helical" evidence="2">
    <location>
        <begin position="150"/>
        <end position="169"/>
    </location>
</feature>
<feature type="region of interest" description="Disordered" evidence="1">
    <location>
        <begin position="248"/>
        <end position="270"/>
    </location>
</feature>